<feature type="domain" description="Knottins-like" evidence="6">
    <location>
        <begin position="107"/>
        <end position="150"/>
    </location>
</feature>
<sequence>MTMLSKVVIALVCLCVVKAAAFTIKSYEDDDKYEKTSPVEDISLDTSLRSCVNSQCNAVCRRLGFARGACVSANTCRCSGRLASDVTLDDVKPDSPQDDNLALSSPVEDVSLDTSLRSCVNSQCNAVCRRLGFARGACVSTNTCRCSGRLASDVTLDDVKPDSPQDDNLILSSPVEDVSLDTSLRSCVNSQCNAVCRRLGFARGACVSANTCRCSGRLASDVNLDDVKPDSPQENQEVADTAAPKSCNLNWCNQTCRRMGYRSGVCVNGRCKCDLLYSENPLLALSETDSENQEVADTAAPKSCNLNWCNQTCRRMGYRSGVCVNGRCKCDLLYSENPLLALSETDSDTTNDNEVTSGSQRTADTEGNEPINNEIRLRKLPLRDWTFT</sequence>
<feature type="domain" description="Knottins-like" evidence="6">
    <location>
        <begin position="175"/>
        <end position="218"/>
    </location>
</feature>
<dbReference type="Proteomes" id="UP001153292">
    <property type="component" value="Chromosome 1"/>
</dbReference>
<evidence type="ECO:0000256" key="3">
    <source>
        <dbReference type="ARBA" id="ARBA00023157"/>
    </source>
</evidence>
<keyword evidence="8" id="KW-1185">Reference proteome</keyword>
<feature type="signal peptide" evidence="5">
    <location>
        <begin position="1"/>
        <end position="19"/>
    </location>
</feature>
<evidence type="ECO:0000256" key="2">
    <source>
        <dbReference type="ARBA" id="ARBA00022525"/>
    </source>
</evidence>
<dbReference type="Gene3D" id="3.30.30.10">
    <property type="entry name" value="Knottin, scorpion toxin-like"/>
    <property type="match status" value="5"/>
</dbReference>
<organism evidence="7 8">
    <name type="scientific">Chilo suppressalis</name>
    <name type="common">Asiatic rice borer moth</name>
    <dbReference type="NCBI Taxonomy" id="168631"/>
    <lineage>
        <taxon>Eukaryota</taxon>
        <taxon>Metazoa</taxon>
        <taxon>Ecdysozoa</taxon>
        <taxon>Arthropoda</taxon>
        <taxon>Hexapoda</taxon>
        <taxon>Insecta</taxon>
        <taxon>Pterygota</taxon>
        <taxon>Neoptera</taxon>
        <taxon>Endopterygota</taxon>
        <taxon>Lepidoptera</taxon>
        <taxon>Glossata</taxon>
        <taxon>Ditrysia</taxon>
        <taxon>Pyraloidea</taxon>
        <taxon>Crambidae</taxon>
        <taxon>Crambinae</taxon>
        <taxon>Chilo</taxon>
    </lineage>
</organism>
<dbReference type="EMBL" id="OU963894">
    <property type="protein sequence ID" value="CAH0397349.1"/>
    <property type="molecule type" value="Genomic_DNA"/>
</dbReference>
<evidence type="ECO:0000256" key="1">
    <source>
        <dbReference type="ARBA" id="ARBA00004613"/>
    </source>
</evidence>
<gene>
    <name evidence="7" type="ORF">CHILSU_LOCUS416</name>
</gene>
<feature type="chain" id="PRO_5046141766" description="Knottins-like domain-containing protein" evidence="5">
    <location>
        <begin position="20"/>
        <end position="388"/>
    </location>
</feature>
<reference evidence="7" key="1">
    <citation type="submission" date="2021-12" db="EMBL/GenBank/DDBJ databases">
        <authorList>
            <person name="King R."/>
        </authorList>
    </citation>
    <scope>NUCLEOTIDE SEQUENCE</scope>
</reference>
<evidence type="ECO:0000313" key="8">
    <source>
        <dbReference type="Proteomes" id="UP001153292"/>
    </source>
</evidence>
<dbReference type="SUPFAM" id="SSF57095">
    <property type="entry name" value="Scorpion toxin-like"/>
    <property type="match status" value="2"/>
</dbReference>
<evidence type="ECO:0000313" key="7">
    <source>
        <dbReference type="EMBL" id="CAH0397349.1"/>
    </source>
</evidence>
<evidence type="ECO:0000256" key="5">
    <source>
        <dbReference type="SAM" id="SignalP"/>
    </source>
</evidence>
<keyword evidence="2" id="KW-0964">Secreted</keyword>
<name>A0ABN8ASM8_CHISP</name>
<feature type="domain" description="Knottins-like" evidence="6">
    <location>
        <begin position="39"/>
        <end position="82"/>
    </location>
</feature>
<feature type="region of interest" description="Disordered" evidence="4">
    <location>
        <begin position="343"/>
        <end position="371"/>
    </location>
</feature>
<proteinExistence type="predicted"/>
<comment type="subcellular location">
    <subcellularLocation>
        <location evidence="1">Secreted</location>
    </subcellularLocation>
</comment>
<feature type="compositionally biased region" description="Polar residues" evidence="4">
    <location>
        <begin position="352"/>
        <end position="362"/>
    </location>
</feature>
<dbReference type="InterPro" id="IPR003614">
    <property type="entry name" value="Knottins"/>
</dbReference>
<keyword evidence="5" id="KW-0732">Signal</keyword>
<evidence type="ECO:0000259" key="6">
    <source>
        <dbReference type="SMART" id="SM00505"/>
    </source>
</evidence>
<feature type="domain" description="Knottins-like" evidence="6">
    <location>
        <begin position="295"/>
        <end position="333"/>
    </location>
</feature>
<accession>A0ABN8ASM8</accession>
<evidence type="ECO:0000256" key="4">
    <source>
        <dbReference type="SAM" id="MobiDB-lite"/>
    </source>
</evidence>
<dbReference type="InterPro" id="IPR036574">
    <property type="entry name" value="Scorpion_toxin-like_sf"/>
</dbReference>
<protein>
    <recommendedName>
        <fullName evidence="6">Knottins-like domain-containing protein</fullName>
    </recommendedName>
</protein>
<keyword evidence="3" id="KW-1015">Disulfide bond</keyword>
<feature type="domain" description="Knottins-like" evidence="6">
    <location>
        <begin position="238"/>
        <end position="276"/>
    </location>
</feature>
<dbReference type="SMART" id="SM00505">
    <property type="entry name" value="Knot1"/>
    <property type="match status" value="5"/>
</dbReference>